<dbReference type="STRING" id="180498.A0A067JZ92"/>
<dbReference type="FunFam" id="1.20.1050.10:FF:000004">
    <property type="entry name" value="Glutathione S-transferase F2"/>
    <property type="match status" value="1"/>
</dbReference>
<organism evidence="10 11">
    <name type="scientific">Jatropha curcas</name>
    <name type="common">Barbados nut</name>
    <dbReference type="NCBI Taxonomy" id="180498"/>
    <lineage>
        <taxon>Eukaryota</taxon>
        <taxon>Viridiplantae</taxon>
        <taxon>Streptophyta</taxon>
        <taxon>Embryophyta</taxon>
        <taxon>Tracheophyta</taxon>
        <taxon>Spermatophyta</taxon>
        <taxon>Magnoliopsida</taxon>
        <taxon>eudicotyledons</taxon>
        <taxon>Gunneridae</taxon>
        <taxon>Pentapetalae</taxon>
        <taxon>rosids</taxon>
        <taxon>fabids</taxon>
        <taxon>Malpighiales</taxon>
        <taxon>Euphorbiaceae</taxon>
        <taxon>Crotonoideae</taxon>
        <taxon>Jatropheae</taxon>
        <taxon>Jatropha</taxon>
    </lineage>
</organism>
<keyword evidence="11" id="KW-1185">Reference proteome</keyword>
<protein>
    <recommendedName>
        <fullName evidence="3">glutathione transferase</fullName>
        <ecNumber evidence="3">2.5.1.18</ecNumber>
    </recommendedName>
</protein>
<dbReference type="Gene3D" id="3.40.30.10">
    <property type="entry name" value="Glutaredoxin"/>
    <property type="match status" value="1"/>
</dbReference>
<evidence type="ECO:0000259" key="9">
    <source>
        <dbReference type="PROSITE" id="PS50405"/>
    </source>
</evidence>
<comment type="similarity">
    <text evidence="2">Belongs to the GST superfamily. Phi family.</text>
</comment>
<keyword evidence="4" id="KW-0963">Cytoplasm</keyword>
<dbReference type="InterPro" id="IPR040079">
    <property type="entry name" value="Glutathione_S-Trfase"/>
</dbReference>
<dbReference type="PROSITE" id="PS50405">
    <property type="entry name" value="GST_CTER"/>
    <property type="match status" value="1"/>
</dbReference>
<dbReference type="SFLD" id="SFLDG01154">
    <property type="entry name" value="Main.5:_Phi-like"/>
    <property type="match status" value="1"/>
</dbReference>
<feature type="domain" description="GST C-terminal" evidence="9">
    <location>
        <begin position="90"/>
        <end position="217"/>
    </location>
</feature>
<dbReference type="SUPFAM" id="SSF52833">
    <property type="entry name" value="Thioredoxin-like"/>
    <property type="match status" value="1"/>
</dbReference>
<evidence type="ECO:0000256" key="5">
    <source>
        <dbReference type="ARBA" id="ARBA00022575"/>
    </source>
</evidence>
<dbReference type="KEGG" id="jcu:105642485"/>
<dbReference type="PROSITE" id="PS50404">
    <property type="entry name" value="GST_NTER"/>
    <property type="match status" value="1"/>
</dbReference>
<comment type="catalytic activity">
    <reaction evidence="7">
        <text>RX + glutathione = an S-substituted glutathione + a halide anion + H(+)</text>
        <dbReference type="Rhea" id="RHEA:16437"/>
        <dbReference type="ChEBI" id="CHEBI:15378"/>
        <dbReference type="ChEBI" id="CHEBI:16042"/>
        <dbReference type="ChEBI" id="CHEBI:17792"/>
        <dbReference type="ChEBI" id="CHEBI:57925"/>
        <dbReference type="ChEBI" id="CHEBI:90779"/>
        <dbReference type="EC" id="2.5.1.18"/>
    </reaction>
</comment>
<evidence type="ECO:0000256" key="1">
    <source>
        <dbReference type="ARBA" id="ARBA00004514"/>
    </source>
</evidence>
<dbReference type="AlphaFoldDB" id="A0A067JZ92"/>
<dbReference type="EMBL" id="KK914782">
    <property type="protein sequence ID" value="KDP28123.1"/>
    <property type="molecule type" value="Genomic_DNA"/>
</dbReference>
<evidence type="ECO:0000256" key="4">
    <source>
        <dbReference type="ARBA" id="ARBA00022490"/>
    </source>
</evidence>
<dbReference type="InterPro" id="IPR034347">
    <property type="entry name" value="GST_Phi_C"/>
</dbReference>
<evidence type="ECO:0000256" key="6">
    <source>
        <dbReference type="ARBA" id="ARBA00022679"/>
    </source>
</evidence>
<dbReference type="InterPro" id="IPR036282">
    <property type="entry name" value="Glutathione-S-Trfase_C_sf"/>
</dbReference>
<dbReference type="PANTHER" id="PTHR43900:SF72">
    <property type="entry name" value="GLUTATHIONE S-TRANSFERASE F13"/>
    <property type="match status" value="1"/>
</dbReference>
<dbReference type="FunFam" id="3.40.30.10:FF:000016">
    <property type="entry name" value="Glutathione S-transferase F2"/>
    <property type="match status" value="1"/>
</dbReference>
<dbReference type="GO" id="GO:0005829">
    <property type="term" value="C:cytosol"/>
    <property type="evidence" value="ECO:0007669"/>
    <property type="project" value="UniProtKB-SubCell"/>
</dbReference>
<dbReference type="SUPFAM" id="SSF47616">
    <property type="entry name" value="GST C-terminal domain-like"/>
    <property type="match status" value="1"/>
</dbReference>
<keyword evidence="6" id="KW-0808">Transferase</keyword>
<evidence type="ECO:0000313" key="11">
    <source>
        <dbReference type="Proteomes" id="UP000027138"/>
    </source>
</evidence>
<name>A0A067JZ92_JATCU</name>
<dbReference type="SFLD" id="SFLDG00358">
    <property type="entry name" value="Main_(cytGST)"/>
    <property type="match status" value="1"/>
</dbReference>
<dbReference type="InterPro" id="IPR004046">
    <property type="entry name" value="GST_C"/>
</dbReference>
<evidence type="ECO:0000256" key="3">
    <source>
        <dbReference type="ARBA" id="ARBA00012452"/>
    </source>
</evidence>
<comment type="subcellular location">
    <subcellularLocation>
        <location evidence="1">Cytoplasm</location>
        <location evidence="1">Cytosol</location>
    </subcellularLocation>
</comment>
<keyword evidence="5" id="KW-0216">Detoxification</keyword>
<dbReference type="Pfam" id="PF02798">
    <property type="entry name" value="GST_N"/>
    <property type="match status" value="1"/>
</dbReference>
<dbReference type="Proteomes" id="UP000027138">
    <property type="component" value="Unassembled WGS sequence"/>
</dbReference>
<evidence type="ECO:0000256" key="2">
    <source>
        <dbReference type="ARBA" id="ARBA00010128"/>
    </source>
</evidence>
<dbReference type="Gene3D" id="1.20.1050.10">
    <property type="match status" value="1"/>
</dbReference>
<dbReference type="CDD" id="cd03053">
    <property type="entry name" value="GST_N_Phi"/>
    <property type="match status" value="1"/>
</dbReference>
<evidence type="ECO:0000259" key="8">
    <source>
        <dbReference type="PROSITE" id="PS50404"/>
    </source>
</evidence>
<proteinExistence type="inferred from homology"/>
<dbReference type="InterPro" id="IPR004045">
    <property type="entry name" value="Glutathione_S-Trfase_N"/>
</dbReference>
<reference evidence="10 11" key="1">
    <citation type="journal article" date="2014" name="PLoS ONE">
        <title>Global Analysis of Gene Expression Profiles in Physic Nut (Jatropha curcas L.) Seedlings Exposed to Salt Stress.</title>
        <authorList>
            <person name="Zhang L."/>
            <person name="Zhang C."/>
            <person name="Wu P."/>
            <person name="Chen Y."/>
            <person name="Li M."/>
            <person name="Jiang H."/>
            <person name="Wu G."/>
        </authorList>
    </citation>
    <scope>NUCLEOTIDE SEQUENCE [LARGE SCALE GENOMIC DNA]</scope>
    <source>
        <strain evidence="11">cv. GZQX0401</strain>
        <tissue evidence="10">Young leaves</tissue>
    </source>
</reference>
<gene>
    <name evidence="10" type="ORF">JCGZ_13894</name>
</gene>
<sequence length="217" mass="24656">MALKLYGAAMSTSTSLVLTCLHEKEVDFEFIPVDLFAGEHKQPHFGAKNPFGQVPVLEDGDLTLFESRAITAYITEKYKEPGYDLTRHKKLEEAAMVKVWIEVESQRYNPAIAPIVYQLYVGPLKGVAPDEAIIDTNIEKLRKVLDIYEERLSCSKYLAGDFFSLADLHHLPYTYYLMKTSAASVINERPRVKAWWDDISSRPAFKKVAEGMNFGQK</sequence>
<evidence type="ECO:0000313" key="10">
    <source>
        <dbReference type="EMBL" id="KDP28123.1"/>
    </source>
</evidence>
<dbReference type="Pfam" id="PF00043">
    <property type="entry name" value="GST_C"/>
    <property type="match status" value="1"/>
</dbReference>
<dbReference type="GO" id="GO:0009407">
    <property type="term" value="P:toxin catabolic process"/>
    <property type="evidence" value="ECO:0007669"/>
    <property type="project" value="UniProtKB-ARBA"/>
</dbReference>
<dbReference type="PANTHER" id="PTHR43900">
    <property type="entry name" value="GLUTATHIONE S-TRANSFERASE RHO"/>
    <property type="match status" value="1"/>
</dbReference>
<dbReference type="SFLD" id="SFLDS00019">
    <property type="entry name" value="Glutathione_Transferase_(cytos"/>
    <property type="match status" value="1"/>
</dbReference>
<dbReference type="InterPro" id="IPR036249">
    <property type="entry name" value="Thioredoxin-like_sf"/>
</dbReference>
<dbReference type="CDD" id="cd03187">
    <property type="entry name" value="GST_C_Phi"/>
    <property type="match status" value="1"/>
</dbReference>
<dbReference type="EC" id="2.5.1.18" evidence="3"/>
<dbReference type="InterPro" id="IPR010987">
    <property type="entry name" value="Glutathione-S-Trfase_C-like"/>
</dbReference>
<feature type="domain" description="GST N-terminal" evidence="8">
    <location>
        <begin position="1"/>
        <end position="82"/>
    </location>
</feature>
<evidence type="ECO:0000256" key="7">
    <source>
        <dbReference type="ARBA" id="ARBA00047960"/>
    </source>
</evidence>
<dbReference type="GO" id="GO:0006749">
    <property type="term" value="P:glutathione metabolic process"/>
    <property type="evidence" value="ECO:0007669"/>
    <property type="project" value="TreeGrafter"/>
</dbReference>
<dbReference type="OrthoDB" id="422574at2759"/>
<dbReference type="GO" id="GO:0004364">
    <property type="term" value="F:glutathione transferase activity"/>
    <property type="evidence" value="ECO:0007669"/>
    <property type="project" value="UniProtKB-EC"/>
</dbReference>
<dbReference type="GO" id="GO:0043295">
    <property type="term" value="F:glutathione binding"/>
    <property type="evidence" value="ECO:0007669"/>
    <property type="project" value="TreeGrafter"/>
</dbReference>
<accession>A0A067JZ92</accession>